<dbReference type="NCBIfam" id="NF001030">
    <property type="entry name" value="PRK00110.1"/>
    <property type="match status" value="1"/>
</dbReference>
<feature type="domain" description="TACO1/YebC-like N-terminal" evidence="8">
    <location>
        <begin position="5"/>
        <end position="76"/>
    </location>
</feature>
<dbReference type="InterPro" id="IPR026564">
    <property type="entry name" value="Transcrip_reg_TACO1-like_dom3"/>
</dbReference>
<reference evidence="9 10" key="1">
    <citation type="submission" date="2015-11" db="EMBL/GenBank/DDBJ databases">
        <authorList>
            <person name="Lin W."/>
        </authorList>
    </citation>
    <scope>NUCLEOTIDE SEQUENCE [LARGE SCALE GENOMIC DNA]</scope>
    <source>
        <strain evidence="9 10">HCH-1</strain>
    </source>
</reference>
<evidence type="ECO:0000256" key="5">
    <source>
        <dbReference type="ARBA" id="ARBA00023163"/>
    </source>
</evidence>
<comment type="caution">
    <text evidence="9">The sequence shown here is derived from an EMBL/GenBank/DDBJ whole genome shotgun (WGS) entry which is preliminary data.</text>
</comment>
<keyword evidence="4 6" id="KW-0238">DNA-binding</keyword>
<dbReference type="InterPro" id="IPR002876">
    <property type="entry name" value="Transcrip_reg_TACO1-like"/>
</dbReference>
<dbReference type="Pfam" id="PF01709">
    <property type="entry name" value="Transcrip_reg"/>
    <property type="match status" value="1"/>
</dbReference>
<evidence type="ECO:0000259" key="7">
    <source>
        <dbReference type="Pfam" id="PF01709"/>
    </source>
</evidence>
<dbReference type="Pfam" id="PF20772">
    <property type="entry name" value="TACO1_YebC_N"/>
    <property type="match status" value="1"/>
</dbReference>
<dbReference type="PANTHER" id="PTHR12532">
    <property type="entry name" value="TRANSLATIONAL ACTIVATOR OF CYTOCHROME C OXIDASE 1"/>
    <property type="match status" value="1"/>
</dbReference>
<comment type="similarity">
    <text evidence="1 6">Belongs to the TACO1 family.</text>
</comment>
<evidence type="ECO:0000256" key="4">
    <source>
        <dbReference type="ARBA" id="ARBA00023125"/>
    </source>
</evidence>
<dbReference type="InterPro" id="IPR048300">
    <property type="entry name" value="TACO1_YebC-like_2nd/3rd_dom"/>
</dbReference>
<dbReference type="Gene3D" id="3.30.70.980">
    <property type="match status" value="2"/>
</dbReference>
<dbReference type="Gene3D" id="1.10.10.200">
    <property type="match status" value="1"/>
</dbReference>
<evidence type="ECO:0000313" key="9">
    <source>
        <dbReference type="EMBL" id="KWT91665.1"/>
    </source>
</evidence>
<dbReference type="EMBL" id="LNQR01000030">
    <property type="protein sequence ID" value="KWT91665.1"/>
    <property type="molecule type" value="Genomic_DNA"/>
</dbReference>
<dbReference type="RefSeq" id="WP_085051310.1">
    <property type="nucleotide sequence ID" value="NZ_LNQR01000030.1"/>
</dbReference>
<dbReference type="PANTHER" id="PTHR12532:SF6">
    <property type="entry name" value="TRANSCRIPTIONAL REGULATORY PROTEIN YEBC-RELATED"/>
    <property type="match status" value="1"/>
</dbReference>
<evidence type="ECO:0000313" key="10">
    <source>
        <dbReference type="Proteomes" id="UP000060487"/>
    </source>
</evidence>
<accession>A0ABR5SIX0</accession>
<proteinExistence type="inferred from homology"/>
<dbReference type="Proteomes" id="UP000060487">
    <property type="component" value="Unassembled WGS sequence"/>
</dbReference>
<protein>
    <recommendedName>
        <fullName evidence="6">Probable transcriptional regulatory protein ASN18_0783</fullName>
    </recommendedName>
</protein>
<sequence length="246" mass="26776">MSGHSKWAQIKRKKAVTDSRKGKVFSRIVKEVSVAARMGGSDPEGNPRLRTAIDKAKEVNMPLDNIKRAIQKGAGELGGAMYEEIIYEGYGPGGVAVLIEAMTDNKNRTVAEIRYALTKHGGTLGESGCVAWMFSKKGCILIDKKAVSEDTLMTEALEAGVDDLKNDPNDDMYELITTAEDMAAVKAHLEKASIAVSSSEITMIPGSYIQVDDPTAQKMMRIIDALDELEDVQNVHVNFDLPGEEL</sequence>
<keyword evidence="3 6" id="KW-0805">Transcription regulation</keyword>
<evidence type="ECO:0000256" key="2">
    <source>
        <dbReference type="ARBA" id="ARBA00022490"/>
    </source>
</evidence>
<dbReference type="SUPFAM" id="SSF75625">
    <property type="entry name" value="YebC-like"/>
    <property type="match status" value="1"/>
</dbReference>
<keyword evidence="10" id="KW-1185">Reference proteome</keyword>
<comment type="subcellular location">
    <subcellularLocation>
        <location evidence="6">Cytoplasm</location>
    </subcellularLocation>
</comment>
<evidence type="ECO:0000256" key="1">
    <source>
        <dbReference type="ARBA" id="ARBA00008724"/>
    </source>
</evidence>
<keyword evidence="5 6" id="KW-0804">Transcription</keyword>
<gene>
    <name evidence="9" type="ORF">ASN18_0783</name>
</gene>
<dbReference type="HAMAP" id="MF_00693">
    <property type="entry name" value="Transcrip_reg_TACO1"/>
    <property type="match status" value="1"/>
</dbReference>
<dbReference type="InterPro" id="IPR029072">
    <property type="entry name" value="YebC-like"/>
</dbReference>
<feature type="domain" description="TACO1/YebC-like second and third" evidence="7">
    <location>
        <begin position="82"/>
        <end position="239"/>
    </location>
</feature>
<dbReference type="NCBIfam" id="NF009044">
    <property type="entry name" value="PRK12378.1"/>
    <property type="match status" value="1"/>
</dbReference>
<keyword evidence="2 6" id="KW-0963">Cytoplasm</keyword>
<organism evidence="9 10">
    <name type="scientific">Candidatus Magnetominusculus xianensis</name>
    <dbReference type="NCBI Taxonomy" id="1748249"/>
    <lineage>
        <taxon>Bacteria</taxon>
        <taxon>Pseudomonadati</taxon>
        <taxon>Nitrospirota</taxon>
        <taxon>Nitrospiria</taxon>
        <taxon>Nitrospirales</taxon>
        <taxon>Nitrospiraceae</taxon>
        <taxon>Candidatus Magnetominusculus</taxon>
    </lineage>
</organism>
<name>A0ABR5SIX0_9BACT</name>
<evidence type="ECO:0000259" key="8">
    <source>
        <dbReference type="Pfam" id="PF20772"/>
    </source>
</evidence>
<dbReference type="InterPro" id="IPR017856">
    <property type="entry name" value="Integrase-like_N"/>
</dbReference>
<dbReference type="InterPro" id="IPR049083">
    <property type="entry name" value="TACO1_YebC_N"/>
</dbReference>
<dbReference type="NCBIfam" id="TIGR01033">
    <property type="entry name" value="YebC/PmpR family DNA-binding transcriptional regulator"/>
    <property type="match status" value="1"/>
</dbReference>
<evidence type="ECO:0000256" key="3">
    <source>
        <dbReference type="ARBA" id="ARBA00023015"/>
    </source>
</evidence>
<evidence type="ECO:0000256" key="6">
    <source>
        <dbReference type="HAMAP-Rule" id="MF_00693"/>
    </source>
</evidence>